<evidence type="ECO:0008006" key="4">
    <source>
        <dbReference type="Google" id="ProtNLM"/>
    </source>
</evidence>
<sequence length="63" mass="6318">MSDNSTARAWKDPEDAARAVAPAHPSGEVDLGLFVGGLSDEEGGSEALGTGGCCPTWATGTHC</sequence>
<keyword evidence="3" id="KW-1185">Reference proteome</keyword>
<name>A0A372ZN95_9ACTN</name>
<dbReference type="EMBL" id="QVIG01000001">
    <property type="protein sequence ID" value="RGD56942.1"/>
    <property type="molecule type" value="Genomic_DNA"/>
</dbReference>
<protein>
    <recommendedName>
        <fullName evidence="4">Mersacidin/lichenicidin family type 2 lantibiotic</fullName>
    </recommendedName>
</protein>
<comment type="caution">
    <text evidence="2">The sequence shown here is derived from an EMBL/GenBank/DDBJ whole genome shotgun (WGS) entry which is preliminary data.</text>
</comment>
<evidence type="ECO:0000313" key="2">
    <source>
        <dbReference type="EMBL" id="RGD56942.1"/>
    </source>
</evidence>
<dbReference type="RefSeq" id="WP_049659012.1">
    <property type="nucleotide sequence ID" value="NZ_QVIG01000001.1"/>
</dbReference>
<feature type="region of interest" description="Disordered" evidence="1">
    <location>
        <begin position="1"/>
        <end position="24"/>
    </location>
</feature>
<accession>A0A372ZN95</accession>
<dbReference type="AlphaFoldDB" id="A0A372ZN95"/>
<gene>
    <name evidence="2" type="ORF">DR950_03280</name>
</gene>
<reference evidence="2 3" key="1">
    <citation type="submission" date="2018-08" db="EMBL/GenBank/DDBJ databases">
        <title>Diversity &amp; Physiological Properties of Lignin-Decomposing Actinobacteria from Soil.</title>
        <authorList>
            <person name="Roh S.G."/>
            <person name="Kim S.B."/>
        </authorList>
    </citation>
    <scope>NUCLEOTIDE SEQUENCE [LARGE SCALE GENOMIC DNA]</scope>
    <source>
        <strain evidence="2 3">MMS17-GH009</strain>
    </source>
</reference>
<evidence type="ECO:0000313" key="3">
    <source>
        <dbReference type="Proteomes" id="UP000263377"/>
    </source>
</evidence>
<dbReference type="Proteomes" id="UP000263377">
    <property type="component" value="Unassembled WGS sequence"/>
</dbReference>
<organism evidence="2 3">
    <name type="scientific">Kitasatospora xanthocidica</name>
    <dbReference type="NCBI Taxonomy" id="83382"/>
    <lineage>
        <taxon>Bacteria</taxon>
        <taxon>Bacillati</taxon>
        <taxon>Actinomycetota</taxon>
        <taxon>Actinomycetes</taxon>
        <taxon>Kitasatosporales</taxon>
        <taxon>Streptomycetaceae</taxon>
        <taxon>Kitasatospora</taxon>
    </lineage>
</organism>
<evidence type="ECO:0000256" key="1">
    <source>
        <dbReference type="SAM" id="MobiDB-lite"/>
    </source>
</evidence>
<proteinExistence type="predicted"/>